<feature type="compositionally biased region" description="Low complexity" evidence="1">
    <location>
        <begin position="182"/>
        <end position="191"/>
    </location>
</feature>
<comment type="caution">
    <text evidence="2">The sequence shown here is derived from an EMBL/GenBank/DDBJ whole genome shotgun (WGS) entry which is preliminary data.</text>
</comment>
<dbReference type="PANTHER" id="PTHR37187">
    <property type="entry name" value="EXPRESSED PROTEIN"/>
    <property type="match status" value="1"/>
</dbReference>
<feature type="region of interest" description="Disordered" evidence="1">
    <location>
        <begin position="142"/>
        <end position="217"/>
    </location>
</feature>
<organism evidence="2 3">
    <name type="scientific">Protea cynaroides</name>
    <dbReference type="NCBI Taxonomy" id="273540"/>
    <lineage>
        <taxon>Eukaryota</taxon>
        <taxon>Viridiplantae</taxon>
        <taxon>Streptophyta</taxon>
        <taxon>Embryophyta</taxon>
        <taxon>Tracheophyta</taxon>
        <taxon>Spermatophyta</taxon>
        <taxon>Magnoliopsida</taxon>
        <taxon>Proteales</taxon>
        <taxon>Proteaceae</taxon>
        <taxon>Protea</taxon>
    </lineage>
</organism>
<feature type="compositionally biased region" description="Basic and acidic residues" evidence="1">
    <location>
        <begin position="193"/>
        <end position="203"/>
    </location>
</feature>
<name>A0A9Q0R302_9MAGN</name>
<feature type="compositionally biased region" description="Polar residues" evidence="1">
    <location>
        <begin position="21"/>
        <end position="32"/>
    </location>
</feature>
<feature type="region of interest" description="Disordered" evidence="1">
    <location>
        <begin position="237"/>
        <end position="256"/>
    </location>
</feature>
<dbReference type="Proteomes" id="UP001141806">
    <property type="component" value="Unassembled WGS sequence"/>
</dbReference>
<reference evidence="2" key="1">
    <citation type="journal article" date="2023" name="Plant J.">
        <title>The genome of the king protea, Protea cynaroides.</title>
        <authorList>
            <person name="Chang J."/>
            <person name="Duong T.A."/>
            <person name="Schoeman C."/>
            <person name="Ma X."/>
            <person name="Roodt D."/>
            <person name="Barker N."/>
            <person name="Li Z."/>
            <person name="Van de Peer Y."/>
            <person name="Mizrachi E."/>
        </authorList>
    </citation>
    <scope>NUCLEOTIDE SEQUENCE</scope>
    <source>
        <tissue evidence="2">Young leaves</tissue>
    </source>
</reference>
<evidence type="ECO:0000256" key="1">
    <source>
        <dbReference type="SAM" id="MobiDB-lite"/>
    </source>
</evidence>
<evidence type="ECO:0000313" key="3">
    <source>
        <dbReference type="Proteomes" id="UP001141806"/>
    </source>
</evidence>
<feature type="compositionally biased region" description="Basic residues" evidence="1">
    <location>
        <begin position="1"/>
        <end position="17"/>
    </location>
</feature>
<keyword evidence="3" id="KW-1185">Reference proteome</keyword>
<dbReference type="PANTHER" id="PTHR37187:SF7">
    <property type="entry name" value="EXPRESSED PROTEIN"/>
    <property type="match status" value="1"/>
</dbReference>
<protein>
    <submittedName>
        <fullName evidence="2">Uncharacterized protein</fullName>
    </submittedName>
</protein>
<feature type="region of interest" description="Disordered" evidence="1">
    <location>
        <begin position="1"/>
        <end position="111"/>
    </location>
</feature>
<evidence type="ECO:0000313" key="2">
    <source>
        <dbReference type="EMBL" id="KAJ4981505.1"/>
    </source>
</evidence>
<accession>A0A9Q0R302</accession>
<feature type="compositionally biased region" description="Basic and acidic residues" evidence="1">
    <location>
        <begin position="142"/>
        <end position="155"/>
    </location>
</feature>
<feature type="compositionally biased region" description="Basic and acidic residues" evidence="1">
    <location>
        <begin position="69"/>
        <end position="78"/>
    </location>
</feature>
<proteinExistence type="predicted"/>
<dbReference type="EMBL" id="JAMYWD010000001">
    <property type="protein sequence ID" value="KAJ4981505.1"/>
    <property type="molecule type" value="Genomic_DNA"/>
</dbReference>
<gene>
    <name evidence="2" type="ORF">NE237_032342</name>
</gene>
<feature type="region of interest" description="Disordered" evidence="1">
    <location>
        <begin position="272"/>
        <end position="303"/>
    </location>
</feature>
<feature type="compositionally biased region" description="Basic and acidic residues" evidence="1">
    <location>
        <begin position="37"/>
        <end position="46"/>
    </location>
</feature>
<dbReference type="AlphaFoldDB" id="A0A9Q0R302"/>
<sequence>MPIFGKKRRENKKKKGRAANSHSTTNAQQVSGNGDLKTYDKKDSDVGKISPPKSKADLRLIAEDQEQAEVDREGRDSHPSASVVIANSKSMEASQNGAGNGDAESNQMEVQEEVEVVRDIKVTGELKPEESEIVKDIQVTRELKPDKDSESRDVNIESGGLDIETVPDVNSEGKLVEEKSVDSVTDTVPDVDLSEKSEEEKSVKAAPAVDSGEPVVSMTEEVIQDSVSATVVGAGVSSETDLASKDKEETSLPLSSVAAGASDEVKILQSSDVPIVDTSGSGGAEISRESAIPESSENQPLLDKTREGHWRFHMNREMEFTDEVYGACWGMDFTA</sequence>
<feature type="compositionally biased region" description="Polar residues" evidence="1">
    <location>
        <begin position="85"/>
        <end position="108"/>
    </location>
</feature>